<dbReference type="SUPFAM" id="SSF103473">
    <property type="entry name" value="MFS general substrate transporter"/>
    <property type="match status" value="1"/>
</dbReference>
<sequence>MSPPSDANAPDAAHSPSTEHSRGNSDRHFWKFWLVFLSLCLLVFASVLEGSIITTALPTVARAPEASSQYIWIANSFTLSQTAIQPLTAQLCDIFGRRAPLLLAIGLFALGSGLAGRATGVAMIITGRTIQGLGSRSIYMLVDLIVCDLVSLRDRGKYLGIVLSTAAVGAILSPVFGGGLARPIGDGRSISTWRQIGRRIDWLGNTLFVASITLMLLGLVFSGAIAPWSSYSVLVPLVLATGWIAFHAFEASEWCYEPSVPPTLFTNRTSLVGFLLAFDAAMLLQWTIYFLSIYFQGVQSTSPLTSGVNTLPYNAFLIPAAMVACGIMSKTGVYRPLHAVGFGFVALGVIFQMFTAIGQGFLATTILPAIQAALPDTEIASATGMYAFLRSFGFVWGVTVPSLVFNAYFDKNIHRTSNAALRQSVRIGSAYGTASGAYLDDLSAAARAEVESVYRYALRAVWRTAIAFSLLGFVLCFGARQLELRKEVGKDFGLREKRDPEREG</sequence>
<dbReference type="PANTHER" id="PTHR23501">
    <property type="entry name" value="MAJOR FACILITATOR SUPERFAMILY"/>
    <property type="match status" value="1"/>
</dbReference>
<dbReference type="Proteomes" id="UP000800094">
    <property type="component" value="Unassembled WGS sequence"/>
</dbReference>
<feature type="transmembrane region" description="Helical" evidence="8">
    <location>
        <begin position="32"/>
        <end position="57"/>
    </location>
</feature>
<organism evidence="10 11">
    <name type="scientific">Trematosphaeria pertusa</name>
    <dbReference type="NCBI Taxonomy" id="390896"/>
    <lineage>
        <taxon>Eukaryota</taxon>
        <taxon>Fungi</taxon>
        <taxon>Dikarya</taxon>
        <taxon>Ascomycota</taxon>
        <taxon>Pezizomycotina</taxon>
        <taxon>Dothideomycetes</taxon>
        <taxon>Pleosporomycetidae</taxon>
        <taxon>Pleosporales</taxon>
        <taxon>Massarineae</taxon>
        <taxon>Trematosphaeriaceae</taxon>
        <taxon>Trematosphaeria</taxon>
    </lineage>
</organism>
<proteinExistence type="predicted"/>
<dbReference type="Gene3D" id="1.20.1250.20">
    <property type="entry name" value="MFS general substrate transporter like domains"/>
    <property type="match status" value="1"/>
</dbReference>
<protein>
    <submittedName>
        <fullName evidence="10">MFS general substrate transporter</fullName>
    </submittedName>
</protein>
<dbReference type="InterPro" id="IPR020846">
    <property type="entry name" value="MFS_dom"/>
</dbReference>
<keyword evidence="3 8" id="KW-0812">Transmembrane</keyword>
<dbReference type="PROSITE" id="PS50850">
    <property type="entry name" value="MFS"/>
    <property type="match status" value="1"/>
</dbReference>
<accession>A0A6A6HTA2</accession>
<evidence type="ECO:0000313" key="11">
    <source>
        <dbReference type="Proteomes" id="UP000800094"/>
    </source>
</evidence>
<feature type="transmembrane region" description="Helical" evidence="8">
    <location>
        <begin position="311"/>
        <end position="328"/>
    </location>
</feature>
<evidence type="ECO:0000256" key="1">
    <source>
        <dbReference type="ARBA" id="ARBA00004141"/>
    </source>
</evidence>
<evidence type="ECO:0000256" key="2">
    <source>
        <dbReference type="ARBA" id="ARBA00022448"/>
    </source>
</evidence>
<dbReference type="RefSeq" id="XP_033675664.1">
    <property type="nucleotide sequence ID" value="XM_033831759.1"/>
</dbReference>
<feature type="transmembrane region" description="Helical" evidence="8">
    <location>
        <begin position="340"/>
        <end position="367"/>
    </location>
</feature>
<dbReference type="PRINTS" id="PR01036">
    <property type="entry name" value="TCRTETB"/>
</dbReference>
<keyword evidence="6" id="KW-0325">Glycoprotein</keyword>
<feature type="transmembrane region" description="Helical" evidence="8">
    <location>
        <begin position="270"/>
        <end position="291"/>
    </location>
</feature>
<dbReference type="GO" id="GO:0005886">
    <property type="term" value="C:plasma membrane"/>
    <property type="evidence" value="ECO:0007669"/>
    <property type="project" value="TreeGrafter"/>
</dbReference>
<gene>
    <name evidence="10" type="ORF">BU26DRAFT_544899</name>
</gene>
<feature type="domain" description="Major facilitator superfamily (MFS) profile" evidence="9">
    <location>
        <begin position="35"/>
        <end position="484"/>
    </location>
</feature>
<evidence type="ECO:0000256" key="8">
    <source>
        <dbReference type="SAM" id="Phobius"/>
    </source>
</evidence>
<dbReference type="InterPro" id="IPR036259">
    <property type="entry name" value="MFS_trans_sf"/>
</dbReference>
<evidence type="ECO:0000256" key="3">
    <source>
        <dbReference type="ARBA" id="ARBA00022692"/>
    </source>
</evidence>
<feature type="transmembrane region" description="Helical" evidence="8">
    <location>
        <begin position="231"/>
        <end position="249"/>
    </location>
</feature>
<dbReference type="AlphaFoldDB" id="A0A6A6HTA2"/>
<feature type="transmembrane region" description="Helical" evidence="8">
    <location>
        <begin position="202"/>
        <end position="225"/>
    </location>
</feature>
<evidence type="ECO:0000256" key="4">
    <source>
        <dbReference type="ARBA" id="ARBA00022989"/>
    </source>
</evidence>
<feature type="transmembrane region" description="Helical" evidence="8">
    <location>
        <begin position="460"/>
        <end position="480"/>
    </location>
</feature>
<reference evidence="10" key="1">
    <citation type="journal article" date="2020" name="Stud. Mycol.">
        <title>101 Dothideomycetes genomes: a test case for predicting lifestyles and emergence of pathogens.</title>
        <authorList>
            <person name="Haridas S."/>
            <person name="Albert R."/>
            <person name="Binder M."/>
            <person name="Bloem J."/>
            <person name="Labutti K."/>
            <person name="Salamov A."/>
            <person name="Andreopoulos B."/>
            <person name="Baker S."/>
            <person name="Barry K."/>
            <person name="Bills G."/>
            <person name="Bluhm B."/>
            <person name="Cannon C."/>
            <person name="Castanera R."/>
            <person name="Culley D."/>
            <person name="Daum C."/>
            <person name="Ezra D."/>
            <person name="Gonzalez J."/>
            <person name="Henrissat B."/>
            <person name="Kuo A."/>
            <person name="Liang C."/>
            <person name="Lipzen A."/>
            <person name="Lutzoni F."/>
            <person name="Magnuson J."/>
            <person name="Mondo S."/>
            <person name="Nolan M."/>
            <person name="Ohm R."/>
            <person name="Pangilinan J."/>
            <person name="Park H.-J."/>
            <person name="Ramirez L."/>
            <person name="Alfaro M."/>
            <person name="Sun H."/>
            <person name="Tritt A."/>
            <person name="Yoshinaga Y."/>
            <person name="Zwiers L.-H."/>
            <person name="Turgeon B."/>
            <person name="Goodwin S."/>
            <person name="Spatafora J."/>
            <person name="Crous P."/>
            <person name="Grigoriev I."/>
        </authorList>
    </citation>
    <scope>NUCLEOTIDE SEQUENCE</scope>
    <source>
        <strain evidence="10">CBS 122368</strain>
    </source>
</reference>
<name>A0A6A6HTA2_9PLEO</name>
<keyword evidence="11" id="KW-1185">Reference proteome</keyword>
<dbReference type="PANTHER" id="PTHR23501:SF187">
    <property type="entry name" value="MAJOR FACILITATOR SUPERFAMILY (MFS) PROFILE DOMAIN-CONTAINING PROTEIN"/>
    <property type="match status" value="1"/>
</dbReference>
<feature type="transmembrane region" description="Helical" evidence="8">
    <location>
        <begin position="158"/>
        <end position="181"/>
    </location>
</feature>
<dbReference type="InterPro" id="IPR011701">
    <property type="entry name" value="MFS"/>
</dbReference>
<evidence type="ECO:0000313" key="10">
    <source>
        <dbReference type="EMBL" id="KAF2240660.1"/>
    </source>
</evidence>
<evidence type="ECO:0000256" key="5">
    <source>
        <dbReference type="ARBA" id="ARBA00023136"/>
    </source>
</evidence>
<dbReference type="EMBL" id="ML987216">
    <property type="protein sequence ID" value="KAF2240660.1"/>
    <property type="molecule type" value="Genomic_DNA"/>
</dbReference>
<dbReference type="OrthoDB" id="10021397at2759"/>
<feature type="compositionally biased region" description="Low complexity" evidence="7">
    <location>
        <begin position="1"/>
        <end position="16"/>
    </location>
</feature>
<evidence type="ECO:0000259" key="9">
    <source>
        <dbReference type="PROSITE" id="PS50850"/>
    </source>
</evidence>
<keyword evidence="2" id="KW-0813">Transport</keyword>
<comment type="subcellular location">
    <subcellularLocation>
        <location evidence="1">Membrane</location>
        <topology evidence="1">Multi-pass membrane protein</topology>
    </subcellularLocation>
</comment>
<feature type="transmembrane region" description="Helical" evidence="8">
    <location>
        <begin position="387"/>
        <end position="409"/>
    </location>
</feature>
<keyword evidence="4 8" id="KW-1133">Transmembrane helix</keyword>
<dbReference type="GO" id="GO:0022857">
    <property type="term" value="F:transmembrane transporter activity"/>
    <property type="evidence" value="ECO:0007669"/>
    <property type="project" value="InterPro"/>
</dbReference>
<evidence type="ECO:0000256" key="6">
    <source>
        <dbReference type="ARBA" id="ARBA00023180"/>
    </source>
</evidence>
<dbReference type="GeneID" id="54585089"/>
<evidence type="ECO:0000256" key="7">
    <source>
        <dbReference type="SAM" id="MobiDB-lite"/>
    </source>
</evidence>
<dbReference type="Pfam" id="PF07690">
    <property type="entry name" value="MFS_1"/>
    <property type="match status" value="1"/>
</dbReference>
<feature type="region of interest" description="Disordered" evidence="7">
    <location>
        <begin position="1"/>
        <end position="24"/>
    </location>
</feature>
<feature type="transmembrane region" description="Helical" evidence="8">
    <location>
        <begin position="101"/>
        <end position="125"/>
    </location>
</feature>
<keyword evidence="5 8" id="KW-0472">Membrane</keyword>